<dbReference type="PROSITE" id="PS50255">
    <property type="entry name" value="CYTOCHROME_B5_2"/>
    <property type="match status" value="1"/>
</dbReference>
<dbReference type="SUPFAM" id="SSF56645">
    <property type="entry name" value="Acyl-CoA dehydrogenase NM domain-like"/>
    <property type="match status" value="1"/>
</dbReference>
<dbReference type="SMART" id="SM01117">
    <property type="entry name" value="Cyt-b5"/>
    <property type="match status" value="1"/>
</dbReference>
<proteinExistence type="inferred from homology"/>
<dbReference type="AlphaFoldDB" id="A0A177EVP0"/>
<dbReference type="SUPFAM" id="SSF55856">
    <property type="entry name" value="Cytochrome b5-like heme/steroid binding domain"/>
    <property type="match status" value="1"/>
</dbReference>
<comment type="caution">
    <text evidence="7">The sequence shown here is derived from an EMBL/GenBank/DDBJ whole genome shotgun (WGS) entry which is preliminary data.</text>
</comment>
<reference evidence="7 8" key="1">
    <citation type="submission" date="2016-03" db="EMBL/GenBank/DDBJ databases">
        <title>Draft genome sequence of the Fonsecaea monophora CBS 269.37.</title>
        <authorList>
            <person name="Bombassaro A."/>
            <person name="Vinicius W.A."/>
            <person name="De Hoog S."/>
            <person name="Sun J."/>
            <person name="Souza E.M."/>
            <person name="Raittz R.T."/>
            <person name="Costa F."/>
            <person name="Leao A.C."/>
            <person name="Tadra-Sfeir M.Z."/>
            <person name="Baura V."/>
            <person name="Balsanelli E."/>
            <person name="Pedrosa F.O."/>
            <person name="Moreno L.F."/>
            <person name="Steffens M.B."/>
            <person name="Xi L."/>
            <person name="Bocca A.L."/>
            <person name="Felipe M.S."/>
            <person name="Teixeira M."/>
            <person name="Telles Filho F.Q."/>
            <person name="Azevedo C.M."/>
            <person name="Gomes R."/>
            <person name="Vicente V.A."/>
        </authorList>
    </citation>
    <scope>NUCLEOTIDE SEQUENCE [LARGE SCALE GENOMIC DNA]</scope>
    <source>
        <strain evidence="7 8">CBS 269.37</strain>
    </source>
</reference>
<evidence type="ECO:0000256" key="5">
    <source>
        <dbReference type="ARBA" id="ARBA00023002"/>
    </source>
</evidence>
<comment type="cofactor">
    <cofactor evidence="1">
        <name>FAD</name>
        <dbReference type="ChEBI" id="CHEBI:57692"/>
    </cofactor>
</comment>
<accession>A0A177EVP0</accession>
<dbReference type="InterPro" id="IPR006089">
    <property type="entry name" value="Acyl-CoA_DH_CS"/>
</dbReference>
<organism evidence="7 8">
    <name type="scientific">Fonsecaea monophora</name>
    <dbReference type="NCBI Taxonomy" id="254056"/>
    <lineage>
        <taxon>Eukaryota</taxon>
        <taxon>Fungi</taxon>
        <taxon>Dikarya</taxon>
        <taxon>Ascomycota</taxon>
        <taxon>Pezizomycotina</taxon>
        <taxon>Eurotiomycetes</taxon>
        <taxon>Chaetothyriomycetidae</taxon>
        <taxon>Chaetothyriales</taxon>
        <taxon>Herpotrichiellaceae</taxon>
        <taxon>Fonsecaea</taxon>
    </lineage>
</organism>
<evidence type="ECO:0000313" key="8">
    <source>
        <dbReference type="Proteomes" id="UP000077002"/>
    </source>
</evidence>
<dbReference type="OrthoDB" id="2588832at2759"/>
<name>A0A177EVP0_9EURO</name>
<feature type="domain" description="Cytochrome b5 heme-binding" evidence="6">
    <location>
        <begin position="2"/>
        <end position="78"/>
    </location>
</feature>
<dbReference type="InterPro" id="IPR009075">
    <property type="entry name" value="AcylCo_DH/oxidase_C"/>
</dbReference>
<dbReference type="Gene3D" id="1.10.540.10">
    <property type="entry name" value="Acyl-CoA dehydrogenase/oxidase, N-terminal domain"/>
    <property type="match status" value="1"/>
</dbReference>
<dbReference type="Pfam" id="PF00441">
    <property type="entry name" value="Acyl-CoA_dh_1"/>
    <property type="match status" value="1"/>
</dbReference>
<dbReference type="EMBL" id="LVKK01000132">
    <property type="protein sequence ID" value="OAG35019.1"/>
    <property type="molecule type" value="Genomic_DNA"/>
</dbReference>
<dbReference type="InterPro" id="IPR001199">
    <property type="entry name" value="Cyt_B5-like_heme/steroid-bd"/>
</dbReference>
<protein>
    <recommendedName>
        <fullName evidence="6">Cytochrome b5 heme-binding domain-containing protein</fullName>
    </recommendedName>
</protein>
<dbReference type="PANTHER" id="PTHR48083">
    <property type="entry name" value="MEDIUM-CHAIN SPECIFIC ACYL-COA DEHYDROGENASE, MITOCHONDRIAL-RELATED"/>
    <property type="match status" value="1"/>
</dbReference>
<dbReference type="PANTHER" id="PTHR48083:SF28">
    <property type="entry name" value="ACYL-COA DEHYDROGENASE FAMILY PROTEIN (AFU_ORTHOLOGUE AFUA_6G10880)-RELATED"/>
    <property type="match status" value="1"/>
</dbReference>
<evidence type="ECO:0000256" key="2">
    <source>
        <dbReference type="ARBA" id="ARBA00009347"/>
    </source>
</evidence>
<evidence type="ECO:0000256" key="4">
    <source>
        <dbReference type="ARBA" id="ARBA00022827"/>
    </source>
</evidence>
<comment type="similarity">
    <text evidence="2">Belongs to the acyl-CoA dehydrogenase family.</text>
</comment>
<dbReference type="InterPro" id="IPR046373">
    <property type="entry name" value="Acyl-CoA_Oxase/DH_mid-dom_sf"/>
</dbReference>
<dbReference type="GO" id="GO:0003995">
    <property type="term" value="F:acyl-CoA dehydrogenase activity"/>
    <property type="evidence" value="ECO:0007669"/>
    <property type="project" value="InterPro"/>
</dbReference>
<dbReference type="Gene3D" id="2.40.110.10">
    <property type="entry name" value="Butyryl-CoA Dehydrogenase, subunit A, domain 2"/>
    <property type="match status" value="1"/>
</dbReference>
<dbReference type="GO" id="GO:0033539">
    <property type="term" value="P:fatty acid beta-oxidation using acyl-CoA dehydrogenase"/>
    <property type="evidence" value="ECO:0007669"/>
    <property type="project" value="TreeGrafter"/>
</dbReference>
<dbReference type="Pfam" id="PF02770">
    <property type="entry name" value="Acyl-CoA_dh_M"/>
    <property type="match status" value="1"/>
</dbReference>
<dbReference type="InterPro" id="IPR036400">
    <property type="entry name" value="Cyt_B5-like_heme/steroid_sf"/>
</dbReference>
<dbReference type="InterPro" id="IPR006091">
    <property type="entry name" value="Acyl-CoA_Oxase/DH_mid-dom"/>
</dbReference>
<keyword evidence="5" id="KW-0560">Oxidoreductase</keyword>
<dbReference type="SUPFAM" id="SSF47203">
    <property type="entry name" value="Acyl-CoA dehydrogenase C-terminal domain-like"/>
    <property type="match status" value="1"/>
</dbReference>
<dbReference type="Proteomes" id="UP000077002">
    <property type="component" value="Unassembled WGS sequence"/>
</dbReference>
<keyword evidence="8" id="KW-1185">Reference proteome</keyword>
<keyword evidence="3" id="KW-0285">Flavoprotein</keyword>
<dbReference type="CDD" id="cd00567">
    <property type="entry name" value="ACAD"/>
    <property type="match status" value="1"/>
</dbReference>
<evidence type="ECO:0000256" key="1">
    <source>
        <dbReference type="ARBA" id="ARBA00001974"/>
    </source>
</evidence>
<dbReference type="InterPro" id="IPR009100">
    <property type="entry name" value="AcylCoA_DH/oxidase_NM_dom_sf"/>
</dbReference>
<dbReference type="PROSITE" id="PS00072">
    <property type="entry name" value="ACYL_COA_DH_1"/>
    <property type="match status" value="1"/>
</dbReference>
<dbReference type="GO" id="GO:0050660">
    <property type="term" value="F:flavin adenine dinucleotide binding"/>
    <property type="evidence" value="ECO:0007669"/>
    <property type="project" value="InterPro"/>
</dbReference>
<dbReference type="Gene3D" id="3.10.120.10">
    <property type="entry name" value="Cytochrome b5-like heme/steroid binding domain"/>
    <property type="match status" value="1"/>
</dbReference>
<evidence type="ECO:0000259" key="6">
    <source>
        <dbReference type="PROSITE" id="PS50255"/>
    </source>
</evidence>
<dbReference type="InterPro" id="IPR050741">
    <property type="entry name" value="Acyl-CoA_dehydrogenase"/>
</dbReference>
<dbReference type="RefSeq" id="XP_022506971.1">
    <property type="nucleotide sequence ID" value="XM_022660714.1"/>
</dbReference>
<dbReference type="InterPro" id="IPR036250">
    <property type="entry name" value="AcylCo_DH-like_C"/>
</dbReference>
<evidence type="ECO:0000313" key="7">
    <source>
        <dbReference type="EMBL" id="OAG35019.1"/>
    </source>
</evidence>
<evidence type="ECO:0000256" key="3">
    <source>
        <dbReference type="ARBA" id="ARBA00022630"/>
    </source>
</evidence>
<gene>
    <name evidence="7" type="ORF">AYO21_10806</name>
</gene>
<dbReference type="GO" id="GO:0005737">
    <property type="term" value="C:cytoplasm"/>
    <property type="evidence" value="ECO:0007669"/>
    <property type="project" value="TreeGrafter"/>
</dbReference>
<keyword evidence="4" id="KW-0274">FAD</keyword>
<dbReference type="Pfam" id="PF00173">
    <property type="entry name" value="Cyt-b5"/>
    <property type="match status" value="1"/>
</dbReference>
<sequence length="530" mass="59327">MSLEISREEVAQNNTTDSLWCIIDSKVYDLTDFADAHPGGSTVLQQVGGLDATVDFFNLHRLEVLQKYEKSLCIGTVKGETPQVIYPQPGDLSLVPYGEPTWLSPQFKSPYFKESHRRLQRAMRVWVETVLAPEAQEKESSGARISDATIVEMGYVSHISLDFYQDLIVMLLRRLGINAMRMGPGPHLKGLTLMNGAVTPEEFDYFHEMVINHELCRTGGRAFNDGNLGGMVISLPAVLYHAKPNIRKRVAEECLSGNKKICLAISEAFAGSDVAGIKTTAVKSPDGTHYIVNGTKKWITNGVFCDYFVTGVKTEKGFSVLLIERQEGLETTQIKTSYSSSAGTAFIKLDNVKVPVENLLGVEDQGFRVMMTNFNHERWMITTFSIRTSRIIVEDCIKWANQRRVFGKKLIEEPVIRQKLAKMIAYAEAIQNYLENITYQMCNMSQEEQNRHLAGPIGLFKMFATRAAHEIADEAVNVFGGRGITSTGMGRNIEMFHRTYKFDAILGGTEEILGDLGVRQAMKYMPKAML</sequence>
<dbReference type="InterPro" id="IPR037069">
    <property type="entry name" value="AcylCoA_DH/ox_N_sf"/>
</dbReference>
<dbReference type="GeneID" id="34605916"/>
<dbReference type="Gene3D" id="1.20.140.10">
    <property type="entry name" value="Butyryl-CoA Dehydrogenase, subunit A, domain 3"/>
    <property type="match status" value="1"/>
</dbReference>